<gene>
    <name evidence="1" type="ORF">H2B05_00640</name>
</gene>
<dbReference type="Proteomes" id="UP000526786">
    <property type="component" value="Unassembled WGS sequence"/>
</dbReference>
<name>A0AC60W1H5_9ARCH</name>
<feature type="non-terminal residue" evidence="1">
    <location>
        <position position="1"/>
    </location>
</feature>
<sequence>SLGEMGKLEDAIKHFKKALDIDQDYDLANVSKKRAQELLRESKSKKQ</sequence>
<organism evidence="1 2">
    <name type="scientific">Candidatus Nitrosomaritimum aestuariumsis</name>
    <dbReference type="NCBI Taxonomy" id="3342354"/>
    <lineage>
        <taxon>Archaea</taxon>
        <taxon>Nitrososphaerota</taxon>
        <taxon>Nitrososphaeria</taxon>
        <taxon>Nitrosopumilales</taxon>
        <taxon>Nitrosopumilaceae</taxon>
        <taxon>Candidatus Nitrosomaritimum</taxon>
    </lineage>
</organism>
<evidence type="ECO:0000313" key="1">
    <source>
        <dbReference type="EMBL" id="MBA4453437.1"/>
    </source>
</evidence>
<protein>
    <submittedName>
        <fullName evidence="1">Uncharacterized protein</fullName>
    </submittedName>
</protein>
<dbReference type="EMBL" id="JACENC010000028">
    <property type="protein sequence ID" value="MBA4453437.1"/>
    <property type="molecule type" value="Genomic_DNA"/>
</dbReference>
<proteinExistence type="predicted"/>
<comment type="caution">
    <text evidence="1">The sequence shown here is derived from an EMBL/GenBank/DDBJ whole genome shotgun (WGS) entry which is preliminary data.</text>
</comment>
<evidence type="ECO:0000313" key="2">
    <source>
        <dbReference type="Proteomes" id="UP000526786"/>
    </source>
</evidence>
<accession>A0AC60W1H5</accession>
<reference evidence="1 2" key="1">
    <citation type="journal article" date="2020" name="Appl. Environ. Microbiol.">
        <title>Genomic Characteristics of a Novel Species of Ammonia-Oxidizing Archaea from the Jiulong River Estuary.</title>
        <authorList>
            <person name="Zou D."/>
            <person name="Wan R."/>
            <person name="Han L."/>
            <person name="Xu M.N."/>
            <person name="Liu Y."/>
            <person name="Liu H."/>
            <person name="Kao S.J."/>
            <person name="Li M."/>
        </authorList>
    </citation>
    <scope>NUCLEOTIDE SEQUENCE [LARGE SCALE GENOMIC DNA]</scope>
    <source>
        <strain evidence="1">W2bin3</strain>
    </source>
</reference>